<accession>A0A4U1GC42</accession>
<evidence type="ECO:0000256" key="3">
    <source>
        <dbReference type="SAM" id="Phobius"/>
    </source>
</evidence>
<dbReference type="SUPFAM" id="SSF111384">
    <property type="entry name" value="OmpH-like"/>
    <property type="match status" value="1"/>
</dbReference>
<dbReference type="RefSeq" id="WP_136880830.1">
    <property type="nucleotide sequence ID" value="NZ_SWDX01000005.1"/>
</dbReference>
<dbReference type="EMBL" id="SWDX01000005">
    <property type="protein sequence ID" value="TKC60293.1"/>
    <property type="molecule type" value="Genomic_DNA"/>
</dbReference>
<dbReference type="Pfam" id="PF03938">
    <property type="entry name" value="OmpH"/>
    <property type="match status" value="1"/>
</dbReference>
<dbReference type="SMART" id="SM00935">
    <property type="entry name" value="OmpH"/>
    <property type="match status" value="1"/>
</dbReference>
<comment type="caution">
    <text evidence="4">The sequence shown here is derived from an EMBL/GenBank/DDBJ whole genome shotgun (WGS) entry which is preliminary data.</text>
</comment>
<dbReference type="Proteomes" id="UP000309594">
    <property type="component" value="Unassembled WGS sequence"/>
</dbReference>
<organism evidence="4 5">
    <name type="scientific">Pedobacter hiemivivus</name>
    <dbReference type="NCBI Taxonomy" id="2530454"/>
    <lineage>
        <taxon>Bacteria</taxon>
        <taxon>Pseudomonadati</taxon>
        <taxon>Bacteroidota</taxon>
        <taxon>Sphingobacteriia</taxon>
        <taxon>Sphingobacteriales</taxon>
        <taxon>Sphingobacteriaceae</taxon>
        <taxon>Pedobacter</taxon>
    </lineage>
</organism>
<evidence type="ECO:0000313" key="5">
    <source>
        <dbReference type="Proteomes" id="UP000309594"/>
    </source>
</evidence>
<dbReference type="InterPro" id="IPR005632">
    <property type="entry name" value="Chaperone_Skp"/>
</dbReference>
<dbReference type="GO" id="GO:0050821">
    <property type="term" value="P:protein stabilization"/>
    <property type="evidence" value="ECO:0007669"/>
    <property type="project" value="TreeGrafter"/>
</dbReference>
<protein>
    <submittedName>
        <fullName evidence="4">OmpH family outer membrane protein</fullName>
    </submittedName>
</protein>
<keyword evidence="3" id="KW-1133">Transmembrane helix</keyword>
<proteinExistence type="inferred from homology"/>
<keyword evidence="3" id="KW-0812">Transmembrane</keyword>
<evidence type="ECO:0000256" key="2">
    <source>
        <dbReference type="ARBA" id="ARBA00022729"/>
    </source>
</evidence>
<reference evidence="4 5" key="1">
    <citation type="submission" date="2019-04" db="EMBL/GenBank/DDBJ databases">
        <title>Pedobacter sp. RP-1-16 sp. nov., isolated from Arctic soil.</title>
        <authorList>
            <person name="Dahal R.H."/>
            <person name="Kim D.-U."/>
        </authorList>
    </citation>
    <scope>NUCLEOTIDE SEQUENCE [LARGE SCALE GENOMIC DNA]</scope>
    <source>
        <strain evidence="4 5">RP-1-16</strain>
    </source>
</reference>
<evidence type="ECO:0000256" key="1">
    <source>
        <dbReference type="ARBA" id="ARBA00009091"/>
    </source>
</evidence>
<sequence length="187" mass="21645">MNLLQNTKFFKAILFLLLLCSVGVCFLLYQHLFKNDKVAYVDSAKIFSEYKGSEKARKAYEVKANQWKANIDTLTFEVQGLMKKYEKELSGMSKKEQELSRQIIGNKRKQLSDYQRAIRENDGREQAKVNQEIVSQINAVLEDYGKKNSYKLILIANQVGTIAYAREGLDITNDVLEKLNKEYLKNK</sequence>
<dbReference type="PANTHER" id="PTHR35089">
    <property type="entry name" value="CHAPERONE PROTEIN SKP"/>
    <property type="match status" value="1"/>
</dbReference>
<comment type="similarity">
    <text evidence="1">Belongs to the Skp family.</text>
</comment>
<name>A0A4U1GC42_9SPHI</name>
<evidence type="ECO:0000313" key="4">
    <source>
        <dbReference type="EMBL" id="TKC60293.1"/>
    </source>
</evidence>
<dbReference type="Gene3D" id="3.30.910.20">
    <property type="entry name" value="Skp domain"/>
    <property type="match status" value="1"/>
</dbReference>
<dbReference type="GO" id="GO:0051082">
    <property type="term" value="F:unfolded protein binding"/>
    <property type="evidence" value="ECO:0007669"/>
    <property type="project" value="InterPro"/>
</dbReference>
<feature type="transmembrane region" description="Helical" evidence="3">
    <location>
        <begin position="12"/>
        <end position="29"/>
    </location>
</feature>
<dbReference type="GO" id="GO:0005829">
    <property type="term" value="C:cytosol"/>
    <property type="evidence" value="ECO:0007669"/>
    <property type="project" value="TreeGrafter"/>
</dbReference>
<dbReference type="InterPro" id="IPR024930">
    <property type="entry name" value="Skp_dom_sf"/>
</dbReference>
<dbReference type="PANTHER" id="PTHR35089:SF1">
    <property type="entry name" value="CHAPERONE PROTEIN SKP"/>
    <property type="match status" value="1"/>
</dbReference>
<gene>
    <name evidence="4" type="ORF">FBD94_15420</name>
</gene>
<keyword evidence="2" id="KW-0732">Signal</keyword>
<dbReference type="AlphaFoldDB" id="A0A4U1GC42"/>
<keyword evidence="3" id="KW-0472">Membrane</keyword>